<feature type="chain" id="PRO_5011489670" evidence="1">
    <location>
        <begin position="29"/>
        <end position="265"/>
    </location>
</feature>
<dbReference type="EMBL" id="FNCJ01000021">
    <property type="protein sequence ID" value="SDI37205.1"/>
    <property type="molecule type" value="Genomic_DNA"/>
</dbReference>
<dbReference type="InterPro" id="IPR050682">
    <property type="entry name" value="ModA/WtpA"/>
</dbReference>
<dbReference type="RefSeq" id="WP_090692618.1">
    <property type="nucleotide sequence ID" value="NZ_FNCJ01000021.1"/>
</dbReference>
<dbReference type="Gene3D" id="3.40.190.10">
    <property type="entry name" value="Periplasmic binding protein-like II"/>
    <property type="match status" value="2"/>
</dbReference>
<proteinExistence type="predicted"/>
<sequence>MVSKRKPFHAKLLIALSWATVAAASAHAADVHVLATGALSAAFRTLGPGYERETGNHLIVSWGPSYGTSADALPMRIRNGEAMDVCFMIGAALDEQIRQGKFIAQSRVDVAQSRIGVAVMAGAPKPDVSTVEQLRNALLAAKSVAFSEGASGTYITGTLFPKLGIADQMKAKSIQIKGKELVGNAVRRGDAELGLQQISELRAIDGIQYVGPLPLEVQKTSVISAAVARDAKERAAAEALIAYLKTPAVSATLEKTGLDPVAKSK</sequence>
<dbReference type="SUPFAM" id="SSF53850">
    <property type="entry name" value="Periplasmic binding protein-like II"/>
    <property type="match status" value="1"/>
</dbReference>
<evidence type="ECO:0000256" key="1">
    <source>
        <dbReference type="SAM" id="SignalP"/>
    </source>
</evidence>
<dbReference type="GO" id="GO:0030973">
    <property type="term" value="F:molybdate ion binding"/>
    <property type="evidence" value="ECO:0007669"/>
    <property type="project" value="TreeGrafter"/>
</dbReference>
<protein>
    <submittedName>
        <fullName evidence="2">Molybdate transport system substrate-binding protein</fullName>
    </submittedName>
</protein>
<dbReference type="PANTHER" id="PTHR30632:SF11">
    <property type="entry name" value="BLR4797 PROTEIN"/>
    <property type="match status" value="1"/>
</dbReference>
<evidence type="ECO:0000313" key="2">
    <source>
        <dbReference type="EMBL" id="SDI37205.1"/>
    </source>
</evidence>
<accession>A0A1G8K189</accession>
<dbReference type="Pfam" id="PF13531">
    <property type="entry name" value="SBP_bac_11"/>
    <property type="match status" value="1"/>
</dbReference>
<keyword evidence="1" id="KW-0732">Signal</keyword>
<reference evidence="2 3" key="1">
    <citation type="submission" date="2016-10" db="EMBL/GenBank/DDBJ databases">
        <authorList>
            <person name="de Groot N.N."/>
        </authorList>
    </citation>
    <scope>NUCLEOTIDE SEQUENCE [LARGE SCALE GENOMIC DNA]</scope>
    <source>
        <strain evidence="2 3">LMG 2247</strain>
    </source>
</reference>
<organism evidence="2 3">
    <name type="scientific">Paraburkholderia phenazinium</name>
    <dbReference type="NCBI Taxonomy" id="60549"/>
    <lineage>
        <taxon>Bacteria</taxon>
        <taxon>Pseudomonadati</taxon>
        <taxon>Pseudomonadota</taxon>
        <taxon>Betaproteobacteria</taxon>
        <taxon>Burkholderiales</taxon>
        <taxon>Burkholderiaceae</taxon>
        <taxon>Paraburkholderia</taxon>
    </lineage>
</organism>
<dbReference type="GO" id="GO:0015689">
    <property type="term" value="P:molybdate ion transport"/>
    <property type="evidence" value="ECO:0007669"/>
    <property type="project" value="TreeGrafter"/>
</dbReference>
<dbReference type="AlphaFoldDB" id="A0A1G8K189"/>
<feature type="signal peptide" evidence="1">
    <location>
        <begin position="1"/>
        <end position="28"/>
    </location>
</feature>
<dbReference type="OrthoDB" id="8216219at2"/>
<dbReference type="PANTHER" id="PTHR30632">
    <property type="entry name" value="MOLYBDATE-BINDING PERIPLASMIC PROTEIN"/>
    <property type="match status" value="1"/>
</dbReference>
<name>A0A1G8K189_9BURK</name>
<evidence type="ECO:0000313" key="3">
    <source>
        <dbReference type="Proteomes" id="UP000199706"/>
    </source>
</evidence>
<dbReference type="Proteomes" id="UP000199706">
    <property type="component" value="Unassembled WGS sequence"/>
</dbReference>
<gene>
    <name evidence="2" type="ORF">SAMN05216466_121133</name>
</gene>